<protein>
    <recommendedName>
        <fullName evidence="2">FAD dependent oxidoreductase domain-containing protein</fullName>
    </recommendedName>
</protein>
<dbReference type="Gene3D" id="3.50.50.60">
    <property type="entry name" value="FAD/NAD(P)-binding domain"/>
    <property type="match status" value="1"/>
</dbReference>
<gene>
    <name evidence="3" type="ORF">A2853_02685</name>
</gene>
<dbReference type="InterPro" id="IPR036188">
    <property type="entry name" value="FAD/NAD-bd_sf"/>
</dbReference>
<evidence type="ECO:0000313" key="4">
    <source>
        <dbReference type="Proteomes" id="UP000177958"/>
    </source>
</evidence>
<dbReference type="Pfam" id="PF01266">
    <property type="entry name" value="DAO"/>
    <property type="match status" value="1"/>
</dbReference>
<dbReference type="SUPFAM" id="SSF51905">
    <property type="entry name" value="FAD/NAD(P)-binding domain"/>
    <property type="match status" value="1"/>
</dbReference>
<comment type="caution">
    <text evidence="3">The sequence shown here is derived from an EMBL/GenBank/DDBJ whole genome shotgun (WGS) entry which is preliminary data.</text>
</comment>
<dbReference type="Proteomes" id="UP000177958">
    <property type="component" value="Unassembled WGS sequence"/>
</dbReference>
<evidence type="ECO:0000259" key="2">
    <source>
        <dbReference type="Pfam" id="PF01266"/>
    </source>
</evidence>
<feature type="transmembrane region" description="Helical" evidence="1">
    <location>
        <begin position="29"/>
        <end position="46"/>
    </location>
</feature>
<dbReference type="AlphaFoldDB" id="A0A1F6D842"/>
<keyword evidence="1" id="KW-0812">Transmembrane</keyword>
<feature type="domain" description="FAD dependent oxidoreductase" evidence="2">
    <location>
        <begin position="28"/>
        <end position="439"/>
    </location>
</feature>
<keyword evidence="1" id="KW-0472">Membrane</keyword>
<evidence type="ECO:0000256" key="1">
    <source>
        <dbReference type="SAM" id="Phobius"/>
    </source>
</evidence>
<keyword evidence="1" id="KW-1133">Transmembrane helix</keyword>
<dbReference type="PANTHER" id="PTHR13847:SF281">
    <property type="entry name" value="FAD DEPENDENT OXIDOREDUCTASE DOMAIN-CONTAINING PROTEIN"/>
    <property type="match status" value="1"/>
</dbReference>
<organism evidence="3 4">
    <name type="scientific">Candidatus Kaiserbacteria bacterium RIFCSPHIGHO2_01_FULL_55_17</name>
    <dbReference type="NCBI Taxonomy" id="1798484"/>
    <lineage>
        <taxon>Bacteria</taxon>
        <taxon>Candidatus Kaiseribacteriota</taxon>
    </lineage>
</organism>
<dbReference type="EMBL" id="MFKX01000023">
    <property type="protein sequence ID" value="OGG57521.1"/>
    <property type="molecule type" value="Genomic_DNA"/>
</dbReference>
<name>A0A1F6D842_9BACT</name>
<reference evidence="3 4" key="1">
    <citation type="journal article" date="2016" name="Nat. Commun.">
        <title>Thousands of microbial genomes shed light on interconnected biogeochemical processes in an aquifer system.</title>
        <authorList>
            <person name="Anantharaman K."/>
            <person name="Brown C.T."/>
            <person name="Hug L.A."/>
            <person name="Sharon I."/>
            <person name="Castelle C.J."/>
            <person name="Probst A.J."/>
            <person name="Thomas B.C."/>
            <person name="Singh A."/>
            <person name="Wilkins M.J."/>
            <person name="Karaoz U."/>
            <person name="Brodie E.L."/>
            <person name="Williams K.H."/>
            <person name="Hubbard S.S."/>
            <person name="Banfield J.F."/>
        </authorList>
    </citation>
    <scope>NUCLEOTIDE SEQUENCE [LARGE SCALE GENOMIC DNA]</scope>
</reference>
<sequence>MKRNVSPWLLQLDKERKHVSLDKDLKTDVAIIGAGIAGVATAFFILKHTDKRVVILERFKLAHGATGHNAGQVVSYFERGFAGLVEEFGLKMAAEGEGAVESAWELLDEMYTEASLDIPFSRFEGRAGLTSYAQILWHLKDNFLRRKAGGLSIRKIYIAETADFARDIPYEYHHLYELVPQKQILELLETKMPDFVASISVQKGCMNSALFCQEVVRYFSKKYADRFTLYEHTPVHKVLLRQDHAILDAETHEILAERIVLCTNGFESIHIFNESGLDIDAKYHHLLYGKIGYMSGYLETMNKPPAAMSYYTVPTATFETPYFYLTRRQYEYEEGKKHNLISIGGPEKNIEEGGLYAFEDDFPDDAEQEIDAFVREVYDVDPNKKIEYVFTWHGLMGYTKNGVRLIGLEPKNHVLLYNLGCNGVGILPSIYGGRKVAALLDGASLPPSIFDIPARDTTSRPTILSTESDVPERYARAPSAV</sequence>
<dbReference type="GO" id="GO:0005737">
    <property type="term" value="C:cytoplasm"/>
    <property type="evidence" value="ECO:0007669"/>
    <property type="project" value="TreeGrafter"/>
</dbReference>
<accession>A0A1F6D842</accession>
<dbReference type="InterPro" id="IPR006076">
    <property type="entry name" value="FAD-dep_OxRdtase"/>
</dbReference>
<dbReference type="Gene3D" id="3.30.9.10">
    <property type="entry name" value="D-Amino Acid Oxidase, subunit A, domain 2"/>
    <property type="match status" value="1"/>
</dbReference>
<dbReference type="PANTHER" id="PTHR13847">
    <property type="entry name" value="SARCOSINE DEHYDROGENASE-RELATED"/>
    <property type="match status" value="1"/>
</dbReference>
<proteinExistence type="predicted"/>
<evidence type="ECO:0000313" key="3">
    <source>
        <dbReference type="EMBL" id="OGG57521.1"/>
    </source>
</evidence>